<dbReference type="EMBL" id="ASHL01000001">
    <property type="protein sequence ID" value="EPD14225.1"/>
    <property type="molecule type" value="Genomic_DNA"/>
</dbReference>
<dbReference type="InterPro" id="IPR021831">
    <property type="entry name" value="ParD-like"/>
</dbReference>
<dbReference type="AlphaFoldDB" id="A0AB33Z4N5"/>
<dbReference type="Pfam" id="PF11903">
    <property type="entry name" value="ParD_like"/>
    <property type="match status" value="1"/>
</dbReference>
<proteinExistence type="predicted"/>
<accession>A0AB33Z4N5</accession>
<evidence type="ECO:0000313" key="1">
    <source>
        <dbReference type="EMBL" id="EPD14225.1"/>
    </source>
</evidence>
<comment type="caution">
    <text evidence="1">The sequence shown here is derived from an EMBL/GenBank/DDBJ whole genome shotgun (WGS) entry which is preliminary data.</text>
</comment>
<dbReference type="Proteomes" id="UP000015462">
    <property type="component" value="Unassembled WGS sequence"/>
</dbReference>
<sequence>MAKASSPIRLQDDLMQAASLTAKRFHRSAAEQIEYWAELGRSVSSTLDPDVLLSVVSGLTKIKTEPVYSPNINPNDVFDALERERTDNTLSKHVTESTIRYQASTNHPGYLEQIEANGNITVGTFENGQFIAK</sequence>
<keyword evidence="2" id="KW-1185">Reference proteome</keyword>
<protein>
    <recommendedName>
        <fullName evidence="3">ParD-like antitoxin of type II toxin-antitoxin system</fullName>
    </recommendedName>
</protein>
<name>A0AB33Z4N5_9GAMM</name>
<reference evidence="1 2" key="1">
    <citation type="journal article" date="2013" name="Genome Announc.">
        <title>Genome Sequence of the Pyrene- and Fluoranthene-Degrading Bacterium Cycloclasticus sp. Strain PY97M.</title>
        <authorList>
            <person name="Cui Z."/>
            <person name="Xu G."/>
            <person name="Li Q."/>
            <person name="Gao W."/>
            <person name="Zheng L."/>
        </authorList>
    </citation>
    <scope>NUCLEOTIDE SEQUENCE [LARGE SCALE GENOMIC DNA]</scope>
    <source>
        <strain evidence="1 2">PY97M</strain>
    </source>
</reference>
<gene>
    <name evidence="1" type="ORF">L196_01970</name>
</gene>
<evidence type="ECO:0000313" key="2">
    <source>
        <dbReference type="Proteomes" id="UP000015462"/>
    </source>
</evidence>
<dbReference type="RefSeq" id="WP_016389762.1">
    <property type="nucleotide sequence ID" value="NZ_JBLHXE010000001.1"/>
</dbReference>
<evidence type="ECO:0008006" key="3">
    <source>
        <dbReference type="Google" id="ProtNLM"/>
    </source>
</evidence>
<organism evidence="1 2">
    <name type="scientific">Cycloclasticus pugetii</name>
    <dbReference type="NCBI Taxonomy" id="34068"/>
    <lineage>
        <taxon>Bacteria</taxon>
        <taxon>Pseudomonadati</taxon>
        <taxon>Pseudomonadota</taxon>
        <taxon>Gammaproteobacteria</taxon>
        <taxon>Thiotrichales</taxon>
        <taxon>Piscirickettsiaceae</taxon>
        <taxon>Cycloclasticus</taxon>
    </lineage>
</organism>